<dbReference type="InterPro" id="IPR053845">
    <property type="entry name" value="DUF6927"/>
</dbReference>
<gene>
    <name evidence="2" type="ORF">BV97_05015</name>
</gene>
<organism evidence="2 3">
    <name type="scientific">Novosphingobium resinovorum</name>
    <dbReference type="NCBI Taxonomy" id="158500"/>
    <lineage>
        <taxon>Bacteria</taxon>
        <taxon>Pseudomonadati</taxon>
        <taxon>Pseudomonadota</taxon>
        <taxon>Alphaproteobacteria</taxon>
        <taxon>Sphingomonadales</taxon>
        <taxon>Sphingomonadaceae</taxon>
        <taxon>Novosphingobium</taxon>
    </lineage>
</organism>
<comment type="caution">
    <text evidence="2">The sequence shown here is derived from an EMBL/GenBank/DDBJ whole genome shotgun (WGS) entry which is preliminary data.</text>
</comment>
<name>A0A031JG87_9SPHN</name>
<protein>
    <recommendedName>
        <fullName evidence="1">DUF6927 domain-containing protein</fullName>
    </recommendedName>
</protein>
<dbReference type="Pfam" id="PF21992">
    <property type="entry name" value="DUF6927"/>
    <property type="match status" value="1"/>
</dbReference>
<evidence type="ECO:0000313" key="2">
    <source>
        <dbReference type="EMBL" id="EZP73134.1"/>
    </source>
</evidence>
<accession>A0A031JG87</accession>
<proteinExistence type="predicted"/>
<dbReference type="RefSeq" id="WP_036529778.1">
    <property type="nucleotide sequence ID" value="NZ_JFYZ01000048.1"/>
</dbReference>
<reference evidence="2 3" key="1">
    <citation type="submission" date="2014-03" db="EMBL/GenBank/DDBJ databases">
        <title>Whole genome sequence of Novosphingobium resinovorum KF1.</title>
        <authorList>
            <person name="Gan H.M."/>
            <person name="Gan H.Y."/>
            <person name="Chew T.H."/>
            <person name="Savka M.A."/>
        </authorList>
    </citation>
    <scope>NUCLEOTIDE SEQUENCE [LARGE SCALE GENOMIC DNA]</scope>
    <source>
        <strain evidence="2 3">KF1</strain>
    </source>
</reference>
<dbReference type="EMBL" id="JFYZ01000048">
    <property type="protein sequence ID" value="EZP73134.1"/>
    <property type="molecule type" value="Genomic_DNA"/>
</dbReference>
<dbReference type="PATRIC" id="fig|158500.4.peg.5093"/>
<evidence type="ECO:0000259" key="1">
    <source>
        <dbReference type="Pfam" id="PF21992"/>
    </source>
</evidence>
<feature type="domain" description="DUF6927" evidence="1">
    <location>
        <begin position="112"/>
        <end position="184"/>
    </location>
</feature>
<dbReference type="AlphaFoldDB" id="A0A031JG87"/>
<dbReference type="Proteomes" id="UP000024329">
    <property type="component" value="Unassembled WGS sequence"/>
</dbReference>
<dbReference type="eggNOG" id="ENOG502ZD18">
    <property type="taxonomic scope" value="Bacteria"/>
</dbReference>
<sequence length="203" mass="22708">MGWLTMSRHSMGGHATAKGYLDDQFTYERDHPEGGTRGLKVLASSCPANRVYYAAAQVTRDGIGGEVFAIVCLVLWNPRSASGENFGYKGMTENMGPCEAACPAAILDLLTPTTNEHALDWRRRSRDALARRSRKIETGARIKLPAPVRFSDGHVGEEFIVDRIGRRVILRDPETRMPYRIGRFMDQAWTIVPETKVHKTLFA</sequence>
<evidence type="ECO:0000313" key="3">
    <source>
        <dbReference type="Proteomes" id="UP000024329"/>
    </source>
</evidence>